<organism evidence="11 12">
    <name type="scientific">Halalkalibacter wakoensis JCM 9140</name>
    <dbReference type="NCBI Taxonomy" id="1236970"/>
    <lineage>
        <taxon>Bacteria</taxon>
        <taxon>Bacillati</taxon>
        <taxon>Bacillota</taxon>
        <taxon>Bacilli</taxon>
        <taxon>Bacillales</taxon>
        <taxon>Bacillaceae</taxon>
        <taxon>Halalkalibacter</taxon>
    </lineage>
</organism>
<reference evidence="11" key="1">
    <citation type="journal article" date="2014" name="Genome Announc.">
        <title>Draft Genome Sequences of Three Alkaliphilic Bacillus Strains, Bacillus wakoensis JCM 9140T, Bacillus akibai JCM 9157T, and Bacillus hemicellulosilyticus JCM 9152T.</title>
        <authorList>
            <person name="Yuki M."/>
            <person name="Oshima K."/>
            <person name="Suda W."/>
            <person name="Oshida Y."/>
            <person name="Kitamura K."/>
            <person name="Iida T."/>
            <person name="Hattori M."/>
            <person name="Ohkuma M."/>
        </authorList>
    </citation>
    <scope>NUCLEOTIDE SEQUENCE [LARGE SCALE GENOMIC DNA]</scope>
    <source>
        <strain evidence="11">JCM 9140</strain>
    </source>
</reference>
<keyword evidence="9" id="KW-0234">DNA repair</keyword>
<dbReference type="InterPro" id="IPR011604">
    <property type="entry name" value="PDDEXK-like_dom_sf"/>
</dbReference>
<dbReference type="GO" id="GO:0004386">
    <property type="term" value="F:helicase activity"/>
    <property type="evidence" value="ECO:0007669"/>
    <property type="project" value="UniProtKB-KW"/>
</dbReference>
<comment type="caution">
    <text evidence="11">The sequence shown here is derived from an EMBL/GenBank/DDBJ whole genome shotgun (WGS) entry which is preliminary data.</text>
</comment>
<keyword evidence="4" id="KW-0378">Hydrolase</keyword>
<protein>
    <recommendedName>
        <fullName evidence="10">PD-(D/E)XK endonuclease-like domain-containing protein</fullName>
    </recommendedName>
</protein>
<keyword evidence="12" id="KW-1185">Reference proteome</keyword>
<feature type="domain" description="PD-(D/E)XK endonuclease-like" evidence="10">
    <location>
        <begin position="650"/>
        <end position="949"/>
    </location>
</feature>
<keyword evidence="7" id="KW-0067">ATP-binding</keyword>
<dbReference type="InterPro" id="IPR027417">
    <property type="entry name" value="P-loop_NTPase"/>
</dbReference>
<dbReference type="SUPFAM" id="SSF52540">
    <property type="entry name" value="P-loop containing nucleoside triphosphate hydrolases"/>
    <property type="match status" value="1"/>
</dbReference>
<dbReference type="InterPro" id="IPR011335">
    <property type="entry name" value="Restrct_endonuc-II-like"/>
</dbReference>
<dbReference type="Proteomes" id="UP000018890">
    <property type="component" value="Unassembled WGS sequence"/>
</dbReference>
<keyword evidence="8" id="KW-0238">DNA-binding</keyword>
<dbReference type="GO" id="GO:0003677">
    <property type="term" value="F:DNA binding"/>
    <property type="evidence" value="ECO:0007669"/>
    <property type="project" value="UniProtKB-KW"/>
</dbReference>
<gene>
    <name evidence="11" type="ORF">JCM9140_2364</name>
</gene>
<name>W4Q4M2_9BACI</name>
<keyword evidence="6" id="KW-0269">Exonuclease</keyword>
<evidence type="ECO:0000256" key="6">
    <source>
        <dbReference type="ARBA" id="ARBA00022839"/>
    </source>
</evidence>
<dbReference type="EMBL" id="BAUT01000022">
    <property type="protein sequence ID" value="GAE26314.1"/>
    <property type="molecule type" value="Genomic_DNA"/>
</dbReference>
<dbReference type="STRING" id="1236970.JCM9140_2364"/>
<keyword evidence="1" id="KW-0540">Nuclease</keyword>
<dbReference type="InterPro" id="IPR038726">
    <property type="entry name" value="PDDEXK_AddAB-type"/>
</dbReference>
<keyword evidence="2" id="KW-0547">Nucleotide-binding</keyword>
<dbReference type="AlphaFoldDB" id="W4Q4M2"/>
<keyword evidence="5" id="KW-0347">Helicase</keyword>
<dbReference type="GO" id="GO:0004527">
    <property type="term" value="F:exonuclease activity"/>
    <property type="evidence" value="ECO:0007669"/>
    <property type="project" value="UniProtKB-KW"/>
</dbReference>
<evidence type="ECO:0000313" key="11">
    <source>
        <dbReference type="EMBL" id="GAE26314.1"/>
    </source>
</evidence>
<dbReference type="OrthoDB" id="9758506at2"/>
<evidence type="ECO:0000256" key="2">
    <source>
        <dbReference type="ARBA" id="ARBA00022741"/>
    </source>
</evidence>
<evidence type="ECO:0000256" key="1">
    <source>
        <dbReference type="ARBA" id="ARBA00022722"/>
    </source>
</evidence>
<evidence type="ECO:0000313" key="12">
    <source>
        <dbReference type="Proteomes" id="UP000018890"/>
    </source>
</evidence>
<dbReference type="RefSeq" id="WP_034745794.1">
    <property type="nucleotide sequence ID" value="NZ_BAUT01000022.1"/>
</dbReference>
<dbReference type="GO" id="GO:0006281">
    <property type="term" value="P:DNA repair"/>
    <property type="evidence" value="ECO:0007669"/>
    <property type="project" value="UniProtKB-KW"/>
</dbReference>
<evidence type="ECO:0000256" key="9">
    <source>
        <dbReference type="ARBA" id="ARBA00023204"/>
    </source>
</evidence>
<dbReference type="Gene3D" id="3.90.320.10">
    <property type="match status" value="1"/>
</dbReference>
<proteinExistence type="predicted"/>
<dbReference type="Pfam" id="PF12705">
    <property type="entry name" value="PDDEXK_1"/>
    <property type="match status" value="1"/>
</dbReference>
<evidence type="ECO:0000256" key="5">
    <source>
        <dbReference type="ARBA" id="ARBA00022806"/>
    </source>
</evidence>
<evidence type="ECO:0000256" key="8">
    <source>
        <dbReference type="ARBA" id="ARBA00023125"/>
    </source>
</evidence>
<evidence type="ECO:0000256" key="4">
    <source>
        <dbReference type="ARBA" id="ARBA00022801"/>
    </source>
</evidence>
<keyword evidence="3" id="KW-0227">DNA damage</keyword>
<dbReference type="GO" id="GO:0005524">
    <property type="term" value="F:ATP binding"/>
    <property type="evidence" value="ECO:0007669"/>
    <property type="project" value="UniProtKB-KW"/>
</dbReference>
<evidence type="ECO:0000256" key="7">
    <source>
        <dbReference type="ARBA" id="ARBA00022840"/>
    </source>
</evidence>
<sequence length="959" mass="111595">MSEQSIYHTHLKEVAKKERLETAFQLAKDSQNTVFYVLPSQMWLQEARNRRPGLLATTFDDVATFLLKESNDSYIALSEEERTLFFLQFMKEEEKINGVDVISGKARAYADTYGQIKRLGLAIEDLPSSLLPIQDLFDRYEQSIVNKRRLLDPENILLRAIHLLETGNVNHLISTVIIDGYYDFSPLQMLFMEALKKANVSIEVYVPNDKRFAIVEETVRELVTIGFTDQRIQSENEKTVEKMEVIAASTTEEQWRGIMEEIALTDLAYNQIGILIVDERQGMTDLAKYASAYHVPMNKAKKRPLSTTAIHSFLLTALGNTLAPTSKWDKLPLVEQILKLYQVSGLEFAKQKQMYLQSGEWIKEQHRTLFEYMTRLNWKKSEPFVTYIEQLRHFVAELPFKQYWEDHFNKQEDPKNIKEIAIEYKALQQIDQQLERYEQLLKEKGLDNLLMTLDLFTDWIKELGDSLQLFEERAAKRGVSVHTWRDVSLFQGEKLYVVGMNEGAFPTPHKLSGYVQERDLHQSAVRFSPPDQEHFRLKQQAYFDQLSFVAKSISFTYVKGIDAHHPLLPSTTLEDIQEREQAWTWEYRIEKQQAHSTADQIEKLAYHVGKGCVVDELPKEIEEITHRLARLEEGKEPITLYQETPLQPVVSVTALESYARCPFRYGMERVLKVPEPAAMQENVSPLDIGDLMHSIIEEIYTELKAVGQSFVLLRDAIAHIPERIDELFDQKWELIEKESPEISRFDLELTKQQWQKRLRHWWQAERKHFFDNIQLEQMHILAIEKPIRFELPLKDERTLVLTGKADRIDRNGQSIVVYDYKSGQASVKMEDVRSGLKLQLPLYAYAIRKELEQGEEDSIQADGATYISLKEPSKRAGNGMWRTEHVGKSSKYNVSSFCKNREDQLGTDQFLADHELQERITEIWEGMQTNFPVEPLECSAFCAYRTVCRVTDEKREQAK</sequence>
<accession>W4Q4M2</accession>
<dbReference type="SUPFAM" id="SSF52980">
    <property type="entry name" value="Restriction endonuclease-like"/>
    <property type="match status" value="1"/>
</dbReference>
<evidence type="ECO:0000256" key="3">
    <source>
        <dbReference type="ARBA" id="ARBA00022763"/>
    </source>
</evidence>
<evidence type="ECO:0000259" key="10">
    <source>
        <dbReference type="Pfam" id="PF12705"/>
    </source>
</evidence>